<sequence>MRGRGGVRARASQPVAMAVGVSRPVAVHGRVAALKVTVRVSIGAESEVRLAVGKAVCERVRGSARR</sequence>
<keyword evidence="2" id="KW-1185">Reference proteome</keyword>
<gene>
    <name evidence="1" type="ORF">E2C01_068423</name>
</gene>
<name>A0A5B7HZE2_PORTR</name>
<dbReference type="EMBL" id="VSRR010038196">
    <property type="protein sequence ID" value="MPC74078.1"/>
    <property type="molecule type" value="Genomic_DNA"/>
</dbReference>
<accession>A0A5B7HZE2</accession>
<evidence type="ECO:0000313" key="1">
    <source>
        <dbReference type="EMBL" id="MPC74078.1"/>
    </source>
</evidence>
<dbReference type="Proteomes" id="UP000324222">
    <property type="component" value="Unassembled WGS sequence"/>
</dbReference>
<organism evidence="1 2">
    <name type="scientific">Portunus trituberculatus</name>
    <name type="common">Swimming crab</name>
    <name type="synonym">Neptunus trituberculatus</name>
    <dbReference type="NCBI Taxonomy" id="210409"/>
    <lineage>
        <taxon>Eukaryota</taxon>
        <taxon>Metazoa</taxon>
        <taxon>Ecdysozoa</taxon>
        <taxon>Arthropoda</taxon>
        <taxon>Crustacea</taxon>
        <taxon>Multicrustacea</taxon>
        <taxon>Malacostraca</taxon>
        <taxon>Eumalacostraca</taxon>
        <taxon>Eucarida</taxon>
        <taxon>Decapoda</taxon>
        <taxon>Pleocyemata</taxon>
        <taxon>Brachyura</taxon>
        <taxon>Eubrachyura</taxon>
        <taxon>Portunoidea</taxon>
        <taxon>Portunidae</taxon>
        <taxon>Portuninae</taxon>
        <taxon>Portunus</taxon>
    </lineage>
</organism>
<dbReference type="AlphaFoldDB" id="A0A5B7HZE2"/>
<proteinExistence type="predicted"/>
<reference evidence="1 2" key="1">
    <citation type="submission" date="2019-05" db="EMBL/GenBank/DDBJ databases">
        <title>Another draft genome of Portunus trituberculatus and its Hox gene families provides insights of decapod evolution.</title>
        <authorList>
            <person name="Jeong J.-H."/>
            <person name="Song I."/>
            <person name="Kim S."/>
            <person name="Choi T."/>
            <person name="Kim D."/>
            <person name="Ryu S."/>
            <person name="Kim W."/>
        </authorList>
    </citation>
    <scope>NUCLEOTIDE SEQUENCE [LARGE SCALE GENOMIC DNA]</scope>
    <source>
        <tissue evidence="1">Muscle</tissue>
    </source>
</reference>
<protein>
    <submittedName>
        <fullName evidence="1">Uncharacterized protein</fullName>
    </submittedName>
</protein>
<comment type="caution">
    <text evidence="1">The sequence shown here is derived from an EMBL/GenBank/DDBJ whole genome shotgun (WGS) entry which is preliminary data.</text>
</comment>
<evidence type="ECO:0000313" key="2">
    <source>
        <dbReference type="Proteomes" id="UP000324222"/>
    </source>
</evidence>